<gene>
    <name evidence="7" type="ORF">EDC60_1561</name>
</gene>
<dbReference type="InterPro" id="IPR025878">
    <property type="entry name" value="Acyl-CoA_dh-like_C_dom"/>
</dbReference>
<dbReference type="PANTHER" id="PTHR42803:SF3">
    <property type="entry name" value="ACYL-COA DEHYDROGENASE-RELATED"/>
    <property type="match status" value="1"/>
</dbReference>
<evidence type="ECO:0000256" key="1">
    <source>
        <dbReference type="ARBA" id="ARBA00001974"/>
    </source>
</evidence>
<dbReference type="AlphaFoldDB" id="A0AAX1WVT6"/>
<dbReference type="Pfam" id="PF00441">
    <property type="entry name" value="Acyl-CoA_dh_1"/>
    <property type="match status" value="1"/>
</dbReference>
<dbReference type="Pfam" id="PF12806">
    <property type="entry name" value="Acyl-CoA_dh_C"/>
    <property type="match status" value="1"/>
</dbReference>
<keyword evidence="8" id="KW-1185">Reference proteome</keyword>
<evidence type="ECO:0000256" key="3">
    <source>
        <dbReference type="ARBA" id="ARBA00022630"/>
    </source>
</evidence>
<dbReference type="GO" id="GO:0016627">
    <property type="term" value="F:oxidoreductase activity, acting on the CH-CH group of donors"/>
    <property type="evidence" value="ECO:0007669"/>
    <property type="project" value="InterPro"/>
</dbReference>
<dbReference type="Proteomes" id="UP000271868">
    <property type="component" value="Unassembled WGS sequence"/>
</dbReference>
<comment type="similarity">
    <text evidence="2">Belongs to the acyl-CoA dehydrogenase family.</text>
</comment>
<sequence>MTTSLRSTLDFLLYDWLQAESLNARERFADHSRETFDAVLDTCERIAREKYAPFNRTVDTQEPQFDGERVILPQCTHDARQAFADSGMLSAAQDYALGGMQLPYVVESAANSFFGCASISIGSNLLTTGNANAILVYGTPLQQQVFAANEFNGRWAGTMCLSEPQAGSSLSDITTRAEADGADFEVDPLGPRYRLRGNKMWISSGDHELTENIVHLVLAKIPGPDGKLVPGVKGISLFIVPKKLVDTDGHLTGERNDVALAGLNHKLGWRGTTNTLLNFGEGRYPVRGGAGAIGYLVGRPGEGLRCMFHMMNEARIAIGMAATTLGLAGYYASLDYARTRLQGRPVQGSTSAAGSAGKDASQPPVPLIRHADIKRMLLAQKSYCEGALALNLYCARLVDEGRTGEPQAAQDARLLLEVLTPIAKSWPSEFCLEANSLAIQIHGGYGYTRDFPVEQYWRDNRLNMIHEGTHGIQAADLLGRKVVMQGGAGLQLLGRTIGATIAQARKHPELAAWADQLAQALQDVGEATQAAWATGNPTEALANAVPYMQAFGHTVLAWMWLDVACSVLARDATLSIAASAGRMGAARYFYHFELPRIGAWLQVVRQRDLTCAALDEDAF</sequence>
<dbReference type="SUPFAM" id="SSF47203">
    <property type="entry name" value="Acyl-CoA dehydrogenase C-terminal domain-like"/>
    <property type="match status" value="1"/>
</dbReference>
<dbReference type="InterPro" id="IPR052166">
    <property type="entry name" value="Diverse_Acyl-CoA_DH"/>
</dbReference>
<name>A0AAX1WVT6_9BURK</name>
<dbReference type="InterPro" id="IPR009100">
    <property type="entry name" value="AcylCoA_DH/oxidase_NM_dom_sf"/>
</dbReference>
<dbReference type="EMBL" id="RJVL01000003">
    <property type="protein sequence ID" value="ROR48054.1"/>
    <property type="molecule type" value="Genomic_DNA"/>
</dbReference>
<evidence type="ECO:0000259" key="6">
    <source>
        <dbReference type="Pfam" id="PF12806"/>
    </source>
</evidence>
<evidence type="ECO:0000256" key="4">
    <source>
        <dbReference type="ARBA" id="ARBA00022827"/>
    </source>
</evidence>
<dbReference type="SUPFAM" id="SSF56645">
    <property type="entry name" value="Acyl-CoA dehydrogenase NM domain-like"/>
    <property type="match status" value="1"/>
</dbReference>
<evidence type="ECO:0000313" key="8">
    <source>
        <dbReference type="Proteomes" id="UP000271868"/>
    </source>
</evidence>
<evidence type="ECO:0000259" key="5">
    <source>
        <dbReference type="Pfam" id="PF00441"/>
    </source>
</evidence>
<dbReference type="InterPro" id="IPR037069">
    <property type="entry name" value="AcylCoA_DH/ox_N_sf"/>
</dbReference>
<dbReference type="RefSeq" id="WP_123675706.1">
    <property type="nucleotide sequence ID" value="NZ_RJVL01000003.1"/>
</dbReference>
<keyword evidence="3" id="KW-0285">Flavoprotein</keyword>
<dbReference type="Gene3D" id="1.10.540.10">
    <property type="entry name" value="Acyl-CoA dehydrogenase/oxidase, N-terminal domain"/>
    <property type="match status" value="1"/>
</dbReference>
<organism evidence="7 8">
    <name type="scientific">Diaphorobacter nitroreducens</name>
    <dbReference type="NCBI Taxonomy" id="164759"/>
    <lineage>
        <taxon>Bacteria</taxon>
        <taxon>Pseudomonadati</taxon>
        <taxon>Pseudomonadota</taxon>
        <taxon>Betaproteobacteria</taxon>
        <taxon>Burkholderiales</taxon>
        <taxon>Comamonadaceae</taxon>
        <taxon>Diaphorobacter</taxon>
    </lineage>
</organism>
<comment type="cofactor">
    <cofactor evidence="1">
        <name>FAD</name>
        <dbReference type="ChEBI" id="CHEBI:57692"/>
    </cofactor>
</comment>
<comment type="caution">
    <text evidence="7">The sequence shown here is derived from an EMBL/GenBank/DDBJ whole genome shotgun (WGS) entry which is preliminary data.</text>
</comment>
<dbReference type="Gene3D" id="1.20.140.10">
    <property type="entry name" value="Butyryl-CoA Dehydrogenase, subunit A, domain 3"/>
    <property type="match status" value="1"/>
</dbReference>
<dbReference type="Gene3D" id="2.40.110.10">
    <property type="entry name" value="Butyryl-CoA Dehydrogenase, subunit A, domain 2"/>
    <property type="match status" value="1"/>
</dbReference>
<dbReference type="PANTHER" id="PTHR42803">
    <property type="entry name" value="ACYL-COA DEHYDROGENASE"/>
    <property type="match status" value="1"/>
</dbReference>
<dbReference type="InterPro" id="IPR009075">
    <property type="entry name" value="AcylCo_DH/oxidase_C"/>
</dbReference>
<dbReference type="InterPro" id="IPR036250">
    <property type="entry name" value="AcylCo_DH-like_C"/>
</dbReference>
<proteinExistence type="inferred from homology"/>
<evidence type="ECO:0000313" key="7">
    <source>
        <dbReference type="EMBL" id="ROR48054.1"/>
    </source>
</evidence>
<feature type="domain" description="Acyl-CoA dehydrogenase/oxidase C-terminal" evidence="5">
    <location>
        <begin position="365"/>
        <end position="476"/>
    </location>
</feature>
<evidence type="ECO:0000256" key="2">
    <source>
        <dbReference type="ARBA" id="ARBA00009347"/>
    </source>
</evidence>
<reference evidence="7 8" key="1">
    <citation type="submission" date="2018-11" db="EMBL/GenBank/DDBJ databases">
        <title>Genomic Encyclopedia of Type Strains, Phase IV (KMG-IV): sequencing the most valuable type-strain genomes for metagenomic binning, comparative biology and taxonomic classification.</title>
        <authorList>
            <person name="Goeker M."/>
        </authorList>
    </citation>
    <scope>NUCLEOTIDE SEQUENCE [LARGE SCALE GENOMIC DNA]</scope>
    <source>
        <strain evidence="7 8">DSM 15985</strain>
    </source>
</reference>
<accession>A0AAX1WVT6</accession>
<dbReference type="GO" id="GO:0050660">
    <property type="term" value="F:flavin adenine dinucleotide binding"/>
    <property type="evidence" value="ECO:0007669"/>
    <property type="project" value="InterPro"/>
</dbReference>
<dbReference type="InterPro" id="IPR046373">
    <property type="entry name" value="Acyl-CoA_Oxase/DH_mid-dom_sf"/>
</dbReference>
<protein>
    <submittedName>
        <fullName evidence="7">Butyryl-CoA dehydrogenase</fullName>
    </submittedName>
</protein>
<keyword evidence="4" id="KW-0274">FAD</keyword>
<feature type="domain" description="Acetyl-CoA dehydrogenase-like C-terminal" evidence="6">
    <location>
        <begin position="496"/>
        <end position="615"/>
    </location>
</feature>